<evidence type="ECO:0000256" key="1">
    <source>
        <dbReference type="SAM" id="MobiDB-lite"/>
    </source>
</evidence>
<feature type="compositionally biased region" description="Low complexity" evidence="1">
    <location>
        <begin position="1"/>
        <end position="10"/>
    </location>
</feature>
<gene>
    <name evidence="3" type="primary">LOC113794884</name>
</gene>
<keyword evidence="2" id="KW-1185">Reference proteome</keyword>
<dbReference type="KEGG" id="dpte:113794884"/>
<dbReference type="InParanoid" id="A0A6P6Y6A9"/>
<organism evidence="2 3">
    <name type="scientific">Dermatophagoides pteronyssinus</name>
    <name type="common">European house dust mite</name>
    <dbReference type="NCBI Taxonomy" id="6956"/>
    <lineage>
        <taxon>Eukaryota</taxon>
        <taxon>Metazoa</taxon>
        <taxon>Ecdysozoa</taxon>
        <taxon>Arthropoda</taxon>
        <taxon>Chelicerata</taxon>
        <taxon>Arachnida</taxon>
        <taxon>Acari</taxon>
        <taxon>Acariformes</taxon>
        <taxon>Sarcoptiformes</taxon>
        <taxon>Astigmata</taxon>
        <taxon>Psoroptidia</taxon>
        <taxon>Analgoidea</taxon>
        <taxon>Pyroglyphidae</taxon>
        <taxon>Dermatophagoidinae</taxon>
        <taxon>Dermatophagoides</taxon>
    </lineage>
</organism>
<feature type="non-terminal residue" evidence="3">
    <location>
        <position position="99"/>
    </location>
</feature>
<accession>A0A6P6Y6A9</accession>
<reference evidence="3" key="1">
    <citation type="submission" date="2025-08" db="UniProtKB">
        <authorList>
            <consortium name="RefSeq"/>
        </authorList>
    </citation>
    <scope>IDENTIFICATION</scope>
    <source>
        <strain evidence="3">Airmid</strain>
    </source>
</reference>
<name>A0A6P6Y6A9_DERPT</name>
<dbReference type="Proteomes" id="UP000515146">
    <property type="component" value="Unplaced"/>
</dbReference>
<proteinExistence type="predicted"/>
<dbReference type="RefSeq" id="XP_027200835.1">
    <property type="nucleotide sequence ID" value="XM_027345034.1"/>
</dbReference>
<protein>
    <submittedName>
        <fullName evidence="3">Uncharacterized protein LOC113794884</fullName>
    </submittedName>
</protein>
<dbReference type="AlphaFoldDB" id="A0A6P6Y6A9"/>
<evidence type="ECO:0000313" key="2">
    <source>
        <dbReference type="Proteomes" id="UP000515146"/>
    </source>
</evidence>
<feature type="region of interest" description="Disordered" evidence="1">
    <location>
        <begin position="1"/>
        <end position="20"/>
    </location>
</feature>
<evidence type="ECO:0000313" key="3">
    <source>
        <dbReference type="RefSeq" id="XP_027200835.1"/>
    </source>
</evidence>
<sequence>MYPSNSSSTNIDDDNQSNEELNSMLAQCDEIDNQLIKMIESLSSNLDKFNKFDQMVEQLNQAETKLLNFSQKLDKLFSHHNLSLDLIDIEQNQIDNDDD</sequence>